<dbReference type="GO" id="GO:1900150">
    <property type="term" value="P:regulation of defense response to fungus"/>
    <property type="evidence" value="ECO:0007669"/>
    <property type="project" value="InterPro"/>
</dbReference>
<dbReference type="Proteomes" id="UP001327560">
    <property type="component" value="Chromosome 2"/>
</dbReference>
<sequence length="578" mass="63384">MARLVRCPQCHKLLVEYPNIPVYQCGGCGIALRAKNHNAAAGDNVAQETPQVNLPESQSDNGFSDSGSVSSARETTAKVENEGEENTLPNCNGSPCPDIGDDHSKLSKNTVEEGGCSSPKLPLGRDDTNYDTQDQPVELIQEDESYGSHEQAENPVNLDEVDQPSYSASHSIASEEELADRAQSEGLHDVPKSPATIISSHAYDGGISSSDEAHSVCTPNRQAVKSRRTFRTSYSENRLKSRSVASSSSNERRGARAMTRFSDEIGRGSSFDSGEFQSVENWMALQKDSPAGDLHDKAELLRKIDEVRDHLAKIYVASEEREVYPSRGIHGLQQLSRRSHGDFYDHPTKASCMQAKKYQHSLKHFPQHVHCTCLHCVGEQQMAANLHGHGSYRANSAHKLDSHSSSSGSSRRSQFKDKAKHHCRPISGAAPFVICENCNKLLQLPADFLVTKRRMYKLQCGGCKEVLSLPFPATSRNPSQAGSPSQDHQEDVVSDEPERVPNLSNNSFEGRDVKALRLHRLLGYASASDLLYEEDGDIGNGYENMESVARQSHIASTSDGFRGRGNARPGIPRPGMTK</sequence>
<feature type="region of interest" description="Disordered" evidence="1">
    <location>
        <begin position="52"/>
        <end position="131"/>
    </location>
</feature>
<dbReference type="PANTHER" id="PTHR31105">
    <property type="entry name" value="EXTRA-LARGE G-PROTEIN-LIKE"/>
    <property type="match status" value="1"/>
</dbReference>
<name>A0AAQ3JZ76_9LILI</name>
<dbReference type="InterPro" id="IPR021480">
    <property type="entry name" value="Zinc_ribbon_12"/>
</dbReference>
<feature type="region of interest" description="Disordered" evidence="1">
    <location>
        <begin position="394"/>
        <end position="420"/>
    </location>
</feature>
<dbReference type="AlphaFoldDB" id="A0AAQ3JZ76"/>
<feature type="compositionally biased region" description="Basic and acidic residues" evidence="1">
    <location>
        <begin position="487"/>
        <end position="499"/>
    </location>
</feature>
<evidence type="ECO:0000259" key="3">
    <source>
        <dbReference type="Pfam" id="PF22910"/>
    </source>
</evidence>
<dbReference type="EMBL" id="CP136891">
    <property type="protein sequence ID" value="WOK96725.1"/>
    <property type="molecule type" value="Genomic_DNA"/>
</dbReference>
<evidence type="ECO:0000313" key="5">
    <source>
        <dbReference type="Proteomes" id="UP001327560"/>
    </source>
</evidence>
<dbReference type="InterPro" id="IPR055126">
    <property type="entry name" value="EDR4-like_N"/>
</dbReference>
<proteinExistence type="predicted"/>
<feature type="domain" description="Enhanced disease resistance 4-like N-terminal" evidence="3">
    <location>
        <begin position="2"/>
        <end position="34"/>
    </location>
</feature>
<dbReference type="InterPro" id="IPR040244">
    <property type="entry name" value="EDR4-like"/>
</dbReference>
<gene>
    <name evidence="4" type="ORF">Cni_G05432</name>
</gene>
<evidence type="ECO:0000313" key="4">
    <source>
        <dbReference type="EMBL" id="WOK96725.1"/>
    </source>
</evidence>
<feature type="region of interest" description="Disordered" evidence="1">
    <location>
        <begin position="210"/>
        <end position="256"/>
    </location>
</feature>
<accession>A0AAQ3JZ76</accession>
<feature type="region of interest" description="Disordered" evidence="1">
    <location>
        <begin position="553"/>
        <end position="578"/>
    </location>
</feature>
<reference evidence="4 5" key="1">
    <citation type="submission" date="2023-10" db="EMBL/GenBank/DDBJ databases">
        <title>Chromosome-scale genome assembly provides insights into flower coloration mechanisms of Canna indica.</title>
        <authorList>
            <person name="Li C."/>
        </authorList>
    </citation>
    <scope>NUCLEOTIDE SEQUENCE [LARGE SCALE GENOMIC DNA]</scope>
    <source>
        <tissue evidence="4">Flower</tissue>
    </source>
</reference>
<evidence type="ECO:0008006" key="6">
    <source>
        <dbReference type="Google" id="ProtNLM"/>
    </source>
</evidence>
<dbReference type="PANTHER" id="PTHR31105:SF38">
    <property type="entry name" value="PROTEIN ENHANCED DISEASE RESISTANCE 4"/>
    <property type="match status" value="1"/>
</dbReference>
<feature type="compositionally biased region" description="Polar residues" evidence="1">
    <location>
        <begin position="52"/>
        <end position="74"/>
    </location>
</feature>
<feature type="domain" description="Probable zinc-ribbon" evidence="2">
    <location>
        <begin position="428"/>
        <end position="469"/>
    </location>
</feature>
<feature type="compositionally biased region" description="Polar residues" evidence="1">
    <location>
        <begin position="474"/>
        <end position="486"/>
    </location>
</feature>
<evidence type="ECO:0000259" key="2">
    <source>
        <dbReference type="Pfam" id="PF11331"/>
    </source>
</evidence>
<dbReference type="Pfam" id="PF22910">
    <property type="entry name" value="EDR4-like_1st"/>
    <property type="match status" value="1"/>
</dbReference>
<keyword evidence="5" id="KW-1185">Reference proteome</keyword>
<protein>
    <recommendedName>
        <fullName evidence="6">Zinc-ribbon domain-containing protein</fullName>
    </recommendedName>
</protein>
<feature type="compositionally biased region" description="Low complexity" evidence="1">
    <location>
        <begin position="403"/>
        <end position="412"/>
    </location>
</feature>
<evidence type="ECO:0000256" key="1">
    <source>
        <dbReference type="SAM" id="MobiDB-lite"/>
    </source>
</evidence>
<feature type="region of interest" description="Disordered" evidence="1">
    <location>
        <begin position="474"/>
        <end position="507"/>
    </location>
</feature>
<feature type="region of interest" description="Disordered" evidence="1">
    <location>
        <begin position="160"/>
        <end position="179"/>
    </location>
</feature>
<organism evidence="4 5">
    <name type="scientific">Canna indica</name>
    <name type="common">Indian-shot</name>
    <dbReference type="NCBI Taxonomy" id="4628"/>
    <lineage>
        <taxon>Eukaryota</taxon>
        <taxon>Viridiplantae</taxon>
        <taxon>Streptophyta</taxon>
        <taxon>Embryophyta</taxon>
        <taxon>Tracheophyta</taxon>
        <taxon>Spermatophyta</taxon>
        <taxon>Magnoliopsida</taxon>
        <taxon>Liliopsida</taxon>
        <taxon>Zingiberales</taxon>
        <taxon>Cannaceae</taxon>
        <taxon>Canna</taxon>
    </lineage>
</organism>
<dbReference type="Pfam" id="PF11331">
    <property type="entry name" value="Zn_ribbon_12"/>
    <property type="match status" value="1"/>
</dbReference>